<dbReference type="Pfam" id="PF00578">
    <property type="entry name" value="AhpC-TSA"/>
    <property type="match status" value="1"/>
</dbReference>
<keyword evidence="8" id="KW-0472">Membrane</keyword>
<comment type="catalytic activity">
    <reaction evidence="7">
        <text>a hydroperoxide + [thioredoxin]-dithiol = an alcohol + [thioredoxin]-disulfide + H2O</text>
        <dbReference type="Rhea" id="RHEA:62620"/>
        <dbReference type="Rhea" id="RHEA-COMP:10698"/>
        <dbReference type="Rhea" id="RHEA-COMP:10700"/>
        <dbReference type="ChEBI" id="CHEBI:15377"/>
        <dbReference type="ChEBI" id="CHEBI:29950"/>
        <dbReference type="ChEBI" id="CHEBI:30879"/>
        <dbReference type="ChEBI" id="CHEBI:35924"/>
        <dbReference type="ChEBI" id="CHEBI:50058"/>
        <dbReference type="EC" id="1.11.1.24"/>
    </reaction>
</comment>
<evidence type="ECO:0000256" key="2">
    <source>
        <dbReference type="ARBA" id="ARBA00013017"/>
    </source>
</evidence>
<dbReference type="GO" id="GO:0042744">
    <property type="term" value="P:hydrogen peroxide catabolic process"/>
    <property type="evidence" value="ECO:0007669"/>
    <property type="project" value="TreeGrafter"/>
</dbReference>
<dbReference type="InterPro" id="IPR050217">
    <property type="entry name" value="Peroxiredoxin"/>
</dbReference>
<keyword evidence="4" id="KW-0049">Antioxidant</keyword>
<name>A0A2G8JHX4_STIJA</name>
<dbReference type="GO" id="GO:0006979">
    <property type="term" value="P:response to oxidative stress"/>
    <property type="evidence" value="ECO:0007669"/>
    <property type="project" value="TreeGrafter"/>
</dbReference>
<reference evidence="10 11" key="1">
    <citation type="journal article" date="2017" name="PLoS Biol.">
        <title>The sea cucumber genome provides insights into morphological evolution and visceral regeneration.</title>
        <authorList>
            <person name="Zhang X."/>
            <person name="Sun L."/>
            <person name="Yuan J."/>
            <person name="Sun Y."/>
            <person name="Gao Y."/>
            <person name="Zhang L."/>
            <person name="Li S."/>
            <person name="Dai H."/>
            <person name="Hamel J.F."/>
            <person name="Liu C."/>
            <person name="Yu Y."/>
            <person name="Liu S."/>
            <person name="Lin W."/>
            <person name="Guo K."/>
            <person name="Jin S."/>
            <person name="Xu P."/>
            <person name="Storey K.B."/>
            <person name="Huan P."/>
            <person name="Zhang T."/>
            <person name="Zhou Y."/>
            <person name="Zhang J."/>
            <person name="Lin C."/>
            <person name="Li X."/>
            <person name="Xing L."/>
            <person name="Huo D."/>
            <person name="Sun M."/>
            <person name="Wang L."/>
            <person name="Mercier A."/>
            <person name="Li F."/>
            <person name="Yang H."/>
            <person name="Xiang J."/>
        </authorList>
    </citation>
    <scope>NUCLEOTIDE SEQUENCE [LARGE SCALE GENOMIC DNA]</scope>
    <source>
        <strain evidence="10">Shaxun</strain>
        <tissue evidence="10">Muscle</tissue>
    </source>
</reference>
<dbReference type="Gene3D" id="3.40.30.10">
    <property type="entry name" value="Glutaredoxin"/>
    <property type="match status" value="1"/>
</dbReference>
<dbReference type="GO" id="GO:0045454">
    <property type="term" value="P:cell redox homeostasis"/>
    <property type="evidence" value="ECO:0007669"/>
    <property type="project" value="TreeGrafter"/>
</dbReference>
<organism evidence="10 11">
    <name type="scientific">Stichopus japonicus</name>
    <name type="common">Sea cucumber</name>
    <dbReference type="NCBI Taxonomy" id="307972"/>
    <lineage>
        <taxon>Eukaryota</taxon>
        <taxon>Metazoa</taxon>
        <taxon>Echinodermata</taxon>
        <taxon>Eleutherozoa</taxon>
        <taxon>Echinozoa</taxon>
        <taxon>Holothuroidea</taxon>
        <taxon>Aspidochirotacea</taxon>
        <taxon>Aspidochirotida</taxon>
        <taxon>Stichopodidae</taxon>
        <taxon>Apostichopus</taxon>
    </lineage>
</organism>
<dbReference type="PANTHER" id="PTHR10681:SF171">
    <property type="entry name" value="PEROXIREDOXIN 4"/>
    <property type="match status" value="1"/>
</dbReference>
<dbReference type="AlphaFoldDB" id="A0A2G8JHX4"/>
<dbReference type="SUPFAM" id="SSF52833">
    <property type="entry name" value="Thioredoxin-like"/>
    <property type="match status" value="1"/>
</dbReference>
<dbReference type="OrthoDB" id="185659at2759"/>
<evidence type="ECO:0000256" key="8">
    <source>
        <dbReference type="SAM" id="Phobius"/>
    </source>
</evidence>
<dbReference type="CDD" id="cd03015">
    <property type="entry name" value="PRX_Typ2cys"/>
    <property type="match status" value="1"/>
</dbReference>
<dbReference type="InterPro" id="IPR000866">
    <property type="entry name" value="AhpC/TSA"/>
</dbReference>
<feature type="domain" description="Thioredoxin" evidence="9">
    <location>
        <begin position="1"/>
        <end position="115"/>
    </location>
</feature>
<evidence type="ECO:0000313" key="10">
    <source>
        <dbReference type="EMBL" id="PIK35325.1"/>
    </source>
</evidence>
<evidence type="ECO:0000313" key="11">
    <source>
        <dbReference type="Proteomes" id="UP000230750"/>
    </source>
</evidence>
<keyword evidence="6" id="KW-0676">Redox-active center</keyword>
<sequence>MPGKWVVLFFYPLDFTFVCPTEIIAFSNRVQEFKDINCEVIAASCDSEFSHLAWTNTPKKDGGLGSMNIPLLADKTHAIARDYGVLLEEEGVPLRLPFISTFFFFTVMLLLHIFM</sequence>
<keyword evidence="5" id="KW-0560">Oxidoreductase</keyword>
<evidence type="ECO:0000256" key="7">
    <source>
        <dbReference type="ARBA" id="ARBA00049091"/>
    </source>
</evidence>
<evidence type="ECO:0000256" key="1">
    <source>
        <dbReference type="ARBA" id="ARBA00009796"/>
    </source>
</evidence>
<evidence type="ECO:0000256" key="5">
    <source>
        <dbReference type="ARBA" id="ARBA00023002"/>
    </source>
</evidence>
<dbReference type="Proteomes" id="UP000230750">
    <property type="component" value="Unassembled WGS sequence"/>
</dbReference>
<keyword evidence="11" id="KW-1185">Reference proteome</keyword>
<comment type="caution">
    <text evidence="10">The sequence shown here is derived from an EMBL/GenBank/DDBJ whole genome shotgun (WGS) entry which is preliminary data.</text>
</comment>
<evidence type="ECO:0000256" key="4">
    <source>
        <dbReference type="ARBA" id="ARBA00022862"/>
    </source>
</evidence>
<accession>A0A2G8JHX4</accession>
<dbReference type="GO" id="GO:0033554">
    <property type="term" value="P:cellular response to stress"/>
    <property type="evidence" value="ECO:0007669"/>
    <property type="project" value="TreeGrafter"/>
</dbReference>
<keyword evidence="8" id="KW-1133">Transmembrane helix</keyword>
<dbReference type="STRING" id="307972.A0A2G8JHX4"/>
<evidence type="ECO:0000259" key="9">
    <source>
        <dbReference type="PROSITE" id="PS51352"/>
    </source>
</evidence>
<evidence type="ECO:0000256" key="3">
    <source>
        <dbReference type="ARBA" id="ARBA00022559"/>
    </source>
</evidence>
<dbReference type="PANTHER" id="PTHR10681">
    <property type="entry name" value="THIOREDOXIN PEROXIDASE"/>
    <property type="match status" value="1"/>
</dbReference>
<evidence type="ECO:0000256" key="6">
    <source>
        <dbReference type="ARBA" id="ARBA00023284"/>
    </source>
</evidence>
<dbReference type="PROSITE" id="PS51352">
    <property type="entry name" value="THIOREDOXIN_2"/>
    <property type="match status" value="1"/>
</dbReference>
<keyword evidence="8" id="KW-0812">Transmembrane</keyword>
<dbReference type="GO" id="GO:0008379">
    <property type="term" value="F:thioredoxin peroxidase activity"/>
    <property type="evidence" value="ECO:0007669"/>
    <property type="project" value="TreeGrafter"/>
</dbReference>
<protein>
    <recommendedName>
        <fullName evidence="2">thioredoxin-dependent peroxiredoxin</fullName>
        <ecNumber evidence="2">1.11.1.24</ecNumber>
    </recommendedName>
</protein>
<dbReference type="InterPro" id="IPR013766">
    <property type="entry name" value="Thioredoxin_domain"/>
</dbReference>
<proteinExistence type="inferred from homology"/>
<feature type="transmembrane region" description="Helical" evidence="8">
    <location>
        <begin position="96"/>
        <end position="114"/>
    </location>
</feature>
<dbReference type="InterPro" id="IPR036249">
    <property type="entry name" value="Thioredoxin-like_sf"/>
</dbReference>
<dbReference type="EMBL" id="MRZV01001928">
    <property type="protein sequence ID" value="PIK35325.1"/>
    <property type="molecule type" value="Genomic_DNA"/>
</dbReference>
<dbReference type="GO" id="GO:0005829">
    <property type="term" value="C:cytosol"/>
    <property type="evidence" value="ECO:0007669"/>
    <property type="project" value="TreeGrafter"/>
</dbReference>
<keyword evidence="3" id="KW-0575">Peroxidase</keyword>
<comment type="similarity">
    <text evidence="1">Belongs to the peroxiredoxin family. AhpC/Prx1 subfamily.</text>
</comment>
<gene>
    <name evidence="10" type="ORF">BSL78_27853</name>
</gene>
<dbReference type="EC" id="1.11.1.24" evidence="2"/>